<keyword evidence="2" id="KW-0963">Cytoplasm</keyword>
<evidence type="ECO:0000256" key="5">
    <source>
        <dbReference type="ARBA" id="ARBA00023163"/>
    </source>
</evidence>
<gene>
    <name evidence="7" type="primary">ohrR</name>
    <name evidence="7" type="ORF">DOQ08_00711</name>
</gene>
<evidence type="ECO:0000256" key="3">
    <source>
        <dbReference type="ARBA" id="ARBA00023015"/>
    </source>
</evidence>
<dbReference type="InterPro" id="IPR055166">
    <property type="entry name" value="Transc_reg_Sar_Rot_HTH"/>
</dbReference>
<dbReference type="SMART" id="SM00347">
    <property type="entry name" value="HTH_MARR"/>
    <property type="match status" value="1"/>
</dbReference>
<reference evidence="7 8" key="1">
    <citation type="submission" date="2018-08" db="EMBL/GenBank/DDBJ databases">
        <title>Whole Genome Sequence of the Moderate Halophilic Marine Bacterium Marinobacter litoralis Sw-45.</title>
        <authorList>
            <person name="Musa H."/>
        </authorList>
    </citation>
    <scope>NUCLEOTIDE SEQUENCE [LARGE SCALE GENOMIC DNA]</scope>
    <source>
        <strain evidence="7 8">Sw-45</strain>
    </source>
</reference>
<dbReference type="Gene3D" id="1.10.10.10">
    <property type="entry name" value="Winged helix-like DNA-binding domain superfamily/Winged helix DNA-binding domain"/>
    <property type="match status" value="1"/>
</dbReference>
<sequence>MRRRSSLRISGMTSKSCSDSAPADQLLALDNQLCFALYAANRAVTARYRPLLKELGLTYPQYLVMLVLWQQDQNEPAPKVSELGQRLRLDSGTLTPLLKRLEERALIKRTRGAEDERVVRVALTPAGRALRELAVSVPERLMCGLDVDPAQIVSLRDELRSLLEVLEGAEPTAQ</sequence>
<evidence type="ECO:0000313" key="7">
    <source>
        <dbReference type="EMBL" id="RMJ06029.1"/>
    </source>
</evidence>
<evidence type="ECO:0000256" key="4">
    <source>
        <dbReference type="ARBA" id="ARBA00023125"/>
    </source>
</evidence>
<keyword evidence="5" id="KW-0804">Transcription</keyword>
<accession>A0A3M2RLF3</accession>
<evidence type="ECO:0000259" key="6">
    <source>
        <dbReference type="PROSITE" id="PS50995"/>
    </source>
</evidence>
<dbReference type="GO" id="GO:0005737">
    <property type="term" value="C:cytoplasm"/>
    <property type="evidence" value="ECO:0007669"/>
    <property type="project" value="UniProtKB-SubCell"/>
</dbReference>
<dbReference type="FunFam" id="1.10.10.10:FF:000163">
    <property type="entry name" value="MarR family transcriptional regulator"/>
    <property type="match status" value="1"/>
</dbReference>
<dbReference type="EMBL" id="QMDL01000001">
    <property type="protein sequence ID" value="RMJ06029.1"/>
    <property type="molecule type" value="Genomic_DNA"/>
</dbReference>
<keyword evidence="8" id="KW-1185">Reference proteome</keyword>
<comment type="caution">
    <text evidence="7">The sequence shown here is derived from an EMBL/GenBank/DDBJ whole genome shotgun (WGS) entry which is preliminary data.</text>
</comment>
<evidence type="ECO:0000256" key="2">
    <source>
        <dbReference type="ARBA" id="ARBA00022490"/>
    </source>
</evidence>
<organism evidence="7 8">
    <name type="scientific">Marinobacter litoralis</name>
    <dbReference type="NCBI Taxonomy" id="187981"/>
    <lineage>
        <taxon>Bacteria</taxon>
        <taxon>Pseudomonadati</taxon>
        <taxon>Pseudomonadota</taxon>
        <taxon>Gammaproteobacteria</taxon>
        <taxon>Pseudomonadales</taxon>
        <taxon>Marinobacteraceae</taxon>
        <taxon>Marinobacter</taxon>
    </lineage>
</organism>
<feature type="domain" description="HTH marR-type" evidence="6">
    <location>
        <begin position="30"/>
        <end position="164"/>
    </location>
</feature>
<dbReference type="InterPro" id="IPR036388">
    <property type="entry name" value="WH-like_DNA-bd_sf"/>
</dbReference>
<dbReference type="GO" id="GO:0003700">
    <property type="term" value="F:DNA-binding transcription factor activity"/>
    <property type="evidence" value="ECO:0007669"/>
    <property type="project" value="InterPro"/>
</dbReference>
<dbReference type="PROSITE" id="PS50995">
    <property type="entry name" value="HTH_MARR_2"/>
    <property type="match status" value="1"/>
</dbReference>
<dbReference type="SUPFAM" id="SSF46785">
    <property type="entry name" value="Winged helix' DNA-binding domain"/>
    <property type="match status" value="1"/>
</dbReference>
<dbReference type="GO" id="GO:0003677">
    <property type="term" value="F:DNA binding"/>
    <property type="evidence" value="ECO:0007669"/>
    <property type="project" value="UniProtKB-KW"/>
</dbReference>
<dbReference type="PANTHER" id="PTHR33164">
    <property type="entry name" value="TRANSCRIPTIONAL REGULATOR, MARR FAMILY"/>
    <property type="match status" value="1"/>
</dbReference>
<protein>
    <submittedName>
        <fullName evidence="7">Organic hydroperoxide resistance transcriptional regulator</fullName>
    </submittedName>
</protein>
<dbReference type="Pfam" id="PF22381">
    <property type="entry name" value="Staph_reg_Sar_Rot"/>
    <property type="match status" value="1"/>
</dbReference>
<dbReference type="PANTHER" id="PTHR33164:SF5">
    <property type="entry name" value="ORGANIC HYDROPEROXIDE RESISTANCE TRANSCRIPTIONAL REGULATOR"/>
    <property type="match status" value="1"/>
</dbReference>
<dbReference type="Proteomes" id="UP000265903">
    <property type="component" value="Unassembled WGS sequence"/>
</dbReference>
<proteinExistence type="predicted"/>
<dbReference type="AlphaFoldDB" id="A0A3M2RLF3"/>
<dbReference type="InterPro" id="IPR039422">
    <property type="entry name" value="MarR/SlyA-like"/>
</dbReference>
<dbReference type="InterPro" id="IPR036390">
    <property type="entry name" value="WH_DNA-bd_sf"/>
</dbReference>
<evidence type="ECO:0000313" key="8">
    <source>
        <dbReference type="Proteomes" id="UP000265903"/>
    </source>
</evidence>
<evidence type="ECO:0000256" key="1">
    <source>
        <dbReference type="ARBA" id="ARBA00004496"/>
    </source>
</evidence>
<dbReference type="InterPro" id="IPR000835">
    <property type="entry name" value="HTH_MarR-typ"/>
</dbReference>
<name>A0A3M2RLF3_9GAMM</name>
<dbReference type="GO" id="GO:0006950">
    <property type="term" value="P:response to stress"/>
    <property type="evidence" value="ECO:0007669"/>
    <property type="project" value="TreeGrafter"/>
</dbReference>
<keyword evidence="4" id="KW-0238">DNA-binding</keyword>
<comment type="subcellular location">
    <subcellularLocation>
        <location evidence="1">Cytoplasm</location>
    </subcellularLocation>
</comment>
<dbReference type="PRINTS" id="PR00598">
    <property type="entry name" value="HTHMARR"/>
</dbReference>
<keyword evidence="3" id="KW-0805">Transcription regulation</keyword>